<dbReference type="Proteomes" id="UP001626550">
    <property type="component" value="Unassembled WGS sequence"/>
</dbReference>
<feature type="compositionally biased region" description="Low complexity" evidence="1">
    <location>
        <begin position="37"/>
        <end position="48"/>
    </location>
</feature>
<dbReference type="EMBL" id="JBJKFK010001588">
    <property type="protein sequence ID" value="KAL3312703.1"/>
    <property type="molecule type" value="Genomic_DNA"/>
</dbReference>
<feature type="non-terminal residue" evidence="2">
    <location>
        <position position="1"/>
    </location>
</feature>
<feature type="compositionally biased region" description="Polar residues" evidence="1">
    <location>
        <begin position="49"/>
        <end position="61"/>
    </location>
</feature>
<feature type="compositionally biased region" description="Polar residues" evidence="1">
    <location>
        <begin position="14"/>
        <end position="31"/>
    </location>
</feature>
<evidence type="ECO:0000256" key="1">
    <source>
        <dbReference type="SAM" id="MobiDB-lite"/>
    </source>
</evidence>
<evidence type="ECO:0000313" key="2">
    <source>
        <dbReference type="EMBL" id="KAL3312703.1"/>
    </source>
</evidence>
<accession>A0ABD2Q021</accession>
<sequence length="112" mass="11558">VSALNNAMTEATLQRGGISSNGNEMHQSANDLCSPLSVTVSGSGTPSGANSKQPTLTPSPGNYSDQTASCIALTEDGLWCVVGFHTGNIEVSLSNKDILLLIDESTSLYAII</sequence>
<protein>
    <submittedName>
        <fullName evidence="2">Uncharacterized protein</fullName>
    </submittedName>
</protein>
<evidence type="ECO:0000313" key="3">
    <source>
        <dbReference type="Proteomes" id="UP001626550"/>
    </source>
</evidence>
<gene>
    <name evidence="2" type="ORF">Ciccas_008699</name>
</gene>
<comment type="caution">
    <text evidence="2">The sequence shown here is derived from an EMBL/GenBank/DDBJ whole genome shotgun (WGS) entry which is preliminary data.</text>
</comment>
<name>A0ABD2Q021_9PLAT</name>
<organism evidence="2 3">
    <name type="scientific">Cichlidogyrus casuarinus</name>
    <dbReference type="NCBI Taxonomy" id="1844966"/>
    <lineage>
        <taxon>Eukaryota</taxon>
        <taxon>Metazoa</taxon>
        <taxon>Spiralia</taxon>
        <taxon>Lophotrochozoa</taxon>
        <taxon>Platyhelminthes</taxon>
        <taxon>Monogenea</taxon>
        <taxon>Monopisthocotylea</taxon>
        <taxon>Dactylogyridea</taxon>
        <taxon>Ancyrocephalidae</taxon>
        <taxon>Cichlidogyrus</taxon>
    </lineage>
</organism>
<reference evidence="2 3" key="1">
    <citation type="submission" date="2024-11" db="EMBL/GenBank/DDBJ databases">
        <title>Adaptive evolution of stress response genes in parasites aligns with host niche diversity.</title>
        <authorList>
            <person name="Hahn C."/>
            <person name="Resl P."/>
        </authorList>
    </citation>
    <scope>NUCLEOTIDE SEQUENCE [LARGE SCALE GENOMIC DNA]</scope>
    <source>
        <strain evidence="2">EGGRZ-B1_66</strain>
        <tissue evidence="2">Body</tissue>
    </source>
</reference>
<feature type="region of interest" description="Disordered" evidence="1">
    <location>
        <begin position="14"/>
        <end position="61"/>
    </location>
</feature>
<proteinExistence type="predicted"/>
<keyword evidence="3" id="KW-1185">Reference proteome</keyword>
<dbReference type="AlphaFoldDB" id="A0ABD2Q021"/>